<name>A0A919UVT9_9ACTN</name>
<dbReference type="PROSITE" id="PS51725">
    <property type="entry name" value="ABM"/>
    <property type="match status" value="1"/>
</dbReference>
<keyword evidence="3" id="KW-1185">Reference proteome</keyword>
<protein>
    <submittedName>
        <fullName evidence="2">Antibiotic biosynthesis monooxygenase</fullName>
    </submittedName>
</protein>
<keyword evidence="2" id="KW-0503">Monooxygenase</keyword>
<accession>A0A919UVT9</accession>
<evidence type="ECO:0000313" key="3">
    <source>
        <dbReference type="Proteomes" id="UP000655287"/>
    </source>
</evidence>
<dbReference type="Pfam" id="PF03992">
    <property type="entry name" value="ABM"/>
    <property type="match status" value="1"/>
</dbReference>
<comment type="caution">
    <text evidence="2">The sequence shown here is derived from an EMBL/GenBank/DDBJ whole genome shotgun (WGS) entry which is preliminary data.</text>
</comment>
<gene>
    <name evidence="2" type="ORF">Sru01_03680</name>
</gene>
<dbReference type="InterPro" id="IPR007138">
    <property type="entry name" value="ABM_dom"/>
</dbReference>
<keyword evidence="2" id="KW-0560">Oxidoreductase</keyword>
<dbReference type="Gene3D" id="3.30.70.100">
    <property type="match status" value="1"/>
</dbReference>
<evidence type="ECO:0000313" key="2">
    <source>
        <dbReference type="EMBL" id="GII75386.1"/>
    </source>
</evidence>
<feature type="domain" description="ABM" evidence="1">
    <location>
        <begin position="2"/>
        <end position="94"/>
    </location>
</feature>
<proteinExistence type="predicted"/>
<evidence type="ECO:0000259" key="1">
    <source>
        <dbReference type="PROSITE" id="PS51725"/>
    </source>
</evidence>
<dbReference type="SUPFAM" id="SSF54909">
    <property type="entry name" value="Dimeric alpha+beta barrel"/>
    <property type="match status" value="1"/>
</dbReference>
<dbReference type="GO" id="GO:0004497">
    <property type="term" value="F:monooxygenase activity"/>
    <property type="evidence" value="ECO:0007669"/>
    <property type="project" value="UniProtKB-KW"/>
</dbReference>
<dbReference type="RefSeq" id="WP_203982050.1">
    <property type="nucleotide sequence ID" value="NZ_BOOU01000004.1"/>
</dbReference>
<dbReference type="EMBL" id="BOOU01000004">
    <property type="protein sequence ID" value="GII75386.1"/>
    <property type="molecule type" value="Genomic_DNA"/>
</dbReference>
<sequence length="94" mass="10225">MLIVSGWIKVAPGTRDGYLKTCVEVVEKARAFPGCVDFAVSADLLDPDRVNVYEQWQSEVDLDAFRGSGPDDDQTDMITSAEVARHHISSTGPA</sequence>
<organism evidence="2 3">
    <name type="scientific">Sphaerisporangium rufum</name>
    <dbReference type="NCBI Taxonomy" id="1381558"/>
    <lineage>
        <taxon>Bacteria</taxon>
        <taxon>Bacillati</taxon>
        <taxon>Actinomycetota</taxon>
        <taxon>Actinomycetes</taxon>
        <taxon>Streptosporangiales</taxon>
        <taxon>Streptosporangiaceae</taxon>
        <taxon>Sphaerisporangium</taxon>
    </lineage>
</organism>
<dbReference type="Proteomes" id="UP000655287">
    <property type="component" value="Unassembled WGS sequence"/>
</dbReference>
<dbReference type="InterPro" id="IPR011008">
    <property type="entry name" value="Dimeric_a/b-barrel"/>
</dbReference>
<reference evidence="2" key="1">
    <citation type="submission" date="2021-01" db="EMBL/GenBank/DDBJ databases">
        <title>Whole genome shotgun sequence of Sphaerisporangium rufum NBRC 109079.</title>
        <authorList>
            <person name="Komaki H."/>
            <person name="Tamura T."/>
        </authorList>
    </citation>
    <scope>NUCLEOTIDE SEQUENCE</scope>
    <source>
        <strain evidence="2">NBRC 109079</strain>
    </source>
</reference>
<dbReference type="AlphaFoldDB" id="A0A919UVT9"/>